<dbReference type="EMBL" id="JBHSTI010000008">
    <property type="protein sequence ID" value="MFC6238135.1"/>
    <property type="molecule type" value="Genomic_DNA"/>
</dbReference>
<sequence>MTTSTTGPAPRSLSLCFDVRGDALLARDPFALVTGMLLDQQMPMERAFLGPWKLAERMGTTERLDVARIAAYDPEEFAALVSAPPAVHRFPGSMAGRIQGLARHVVVEYAGDTAAIWRSVPSGDALYHRLLDLPGYGDQKARILLALLGKQFEVRPRGWREAAGAYGEAGSTRSVADVTDAVSLAAVRSSKQAAKAAAAR</sequence>
<dbReference type="NCBIfam" id="TIGR03252">
    <property type="entry name" value="HhH-GPD-type base excision DNA repair protein"/>
    <property type="match status" value="1"/>
</dbReference>
<dbReference type="Proteomes" id="UP001596138">
    <property type="component" value="Unassembled WGS sequence"/>
</dbReference>
<dbReference type="InterPro" id="IPR003265">
    <property type="entry name" value="HhH-GPD_domain"/>
</dbReference>
<protein>
    <submittedName>
        <fullName evidence="2">HhH-GPD-type base excision DNA repair protein</fullName>
    </submittedName>
</protein>
<dbReference type="SUPFAM" id="SSF48150">
    <property type="entry name" value="DNA-glycosylase"/>
    <property type="match status" value="1"/>
</dbReference>
<dbReference type="Pfam" id="PF00730">
    <property type="entry name" value="HhH-GPD"/>
    <property type="match status" value="1"/>
</dbReference>
<dbReference type="InterPro" id="IPR017658">
    <property type="entry name" value="HhH-GPD_base_excis"/>
</dbReference>
<accession>A0ABW1T271</accession>
<name>A0ABW1T271_9ACTN</name>
<organism evidence="2 3">
    <name type="scientific">Longivirga aurantiaca</name>
    <dbReference type="NCBI Taxonomy" id="1837743"/>
    <lineage>
        <taxon>Bacteria</taxon>
        <taxon>Bacillati</taxon>
        <taxon>Actinomycetota</taxon>
        <taxon>Actinomycetes</taxon>
        <taxon>Sporichthyales</taxon>
        <taxon>Sporichthyaceae</taxon>
        <taxon>Longivirga</taxon>
    </lineage>
</organism>
<evidence type="ECO:0000313" key="2">
    <source>
        <dbReference type="EMBL" id="MFC6238135.1"/>
    </source>
</evidence>
<gene>
    <name evidence="2" type="ORF">ACFQGU_09605</name>
</gene>
<reference evidence="3" key="1">
    <citation type="journal article" date="2019" name="Int. J. Syst. Evol. Microbiol.">
        <title>The Global Catalogue of Microorganisms (GCM) 10K type strain sequencing project: providing services to taxonomists for standard genome sequencing and annotation.</title>
        <authorList>
            <consortium name="The Broad Institute Genomics Platform"/>
            <consortium name="The Broad Institute Genome Sequencing Center for Infectious Disease"/>
            <person name="Wu L."/>
            <person name="Ma J."/>
        </authorList>
    </citation>
    <scope>NUCLEOTIDE SEQUENCE [LARGE SCALE GENOMIC DNA]</scope>
    <source>
        <strain evidence="3">CGMCC 4.7317</strain>
    </source>
</reference>
<dbReference type="InterPro" id="IPR011257">
    <property type="entry name" value="DNA_glycosylase"/>
</dbReference>
<proteinExistence type="predicted"/>
<comment type="caution">
    <text evidence="2">The sequence shown here is derived from an EMBL/GenBank/DDBJ whole genome shotgun (WGS) entry which is preliminary data.</text>
</comment>
<feature type="domain" description="HhH-GPD" evidence="1">
    <location>
        <begin position="35"/>
        <end position="149"/>
    </location>
</feature>
<evidence type="ECO:0000313" key="3">
    <source>
        <dbReference type="Proteomes" id="UP001596138"/>
    </source>
</evidence>
<dbReference type="RefSeq" id="WP_386766076.1">
    <property type="nucleotide sequence ID" value="NZ_JBHSTI010000008.1"/>
</dbReference>
<evidence type="ECO:0000259" key="1">
    <source>
        <dbReference type="Pfam" id="PF00730"/>
    </source>
</evidence>
<keyword evidence="3" id="KW-1185">Reference proteome</keyword>